<reference evidence="2" key="1">
    <citation type="submission" date="2020-11" db="EMBL/GenBank/DDBJ databases">
        <authorList>
            <person name="Tran Van P."/>
        </authorList>
    </citation>
    <scope>NUCLEOTIDE SEQUENCE</scope>
</reference>
<dbReference type="AlphaFoldDB" id="A0A7R9R0N9"/>
<keyword evidence="3" id="KW-1185">Reference proteome</keyword>
<dbReference type="EMBL" id="OC961831">
    <property type="protein sequence ID" value="CAD7665546.1"/>
    <property type="molecule type" value="Genomic_DNA"/>
</dbReference>
<gene>
    <name evidence="2" type="ORF">ONB1V03_LOCUS22103</name>
</gene>
<dbReference type="EMBL" id="CAJPVJ010047006">
    <property type="protein sequence ID" value="CAG2182682.1"/>
    <property type="molecule type" value="Genomic_DNA"/>
</dbReference>
<name>A0A7R9R0N9_9ACAR</name>
<dbReference type="Proteomes" id="UP000728032">
    <property type="component" value="Unassembled WGS sequence"/>
</dbReference>
<feature type="non-terminal residue" evidence="2">
    <location>
        <position position="1"/>
    </location>
</feature>
<organism evidence="2">
    <name type="scientific">Oppiella nova</name>
    <dbReference type="NCBI Taxonomy" id="334625"/>
    <lineage>
        <taxon>Eukaryota</taxon>
        <taxon>Metazoa</taxon>
        <taxon>Ecdysozoa</taxon>
        <taxon>Arthropoda</taxon>
        <taxon>Chelicerata</taxon>
        <taxon>Arachnida</taxon>
        <taxon>Acari</taxon>
        <taxon>Acariformes</taxon>
        <taxon>Sarcoptiformes</taxon>
        <taxon>Oribatida</taxon>
        <taxon>Brachypylina</taxon>
        <taxon>Oppioidea</taxon>
        <taxon>Oppiidae</taxon>
        <taxon>Oppiella</taxon>
    </lineage>
</organism>
<evidence type="ECO:0000313" key="2">
    <source>
        <dbReference type="EMBL" id="CAD7665546.1"/>
    </source>
</evidence>
<sequence length="61" mass="6939">MDDTIDAQQRQQRNVDNMDQTSDGLESAANEDILKASKVSSTSWWSSWVQKSTDTFESIKK</sequence>
<proteinExistence type="predicted"/>
<feature type="compositionally biased region" description="Polar residues" evidence="1">
    <location>
        <begin position="1"/>
        <end position="24"/>
    </location>
</feature>
<evidence type="ECO:0000256" key="1">
    <source>
        <dbReference type="SAM" id="MobiDB-lite"/>
    </source>
</evidence>
<protein>
    <submittedName>
        <fullName evidence="2">Uncharacterized protein</fullName>
    </submittedName>
</protein>
<evidence type="ECO:0000313" key="3">
    <source>
        <dbReference type="Proteomes" id="UP000728032"/>
    </source>
</evidence>
<accession>A0A7R9R0N9</accession>
<feature type="region of interest" description="Disordered" evidence="1">
    <location>
        <begin position="1"/>
        <end position="29"/>
    </location>
</feature>